<comment type="caution">
    <text evidence="2">The sequence shown here is derived from an EMBL/GenBank/DDBJ whole genome shotgun (WGS) entry which is preliminary data.</text>
</comment>
<gene>
    <name evidence="2" type="ORF">SDC9_112797</name>
</gene>
<evidence type="ECO:0000313" key="2">
    <source>
        <dbReference type="EMBL" id="MPM65893.1"/>
    </source>
</evidence>
<reference evidence="2" key="1">
    <citation type="submission" date="2019-08" db="EMBL/GenBank/DDBJ databases">
        <authorList>
            <person name="Kucharzyk K."/>
            <person name="Murdoch R.W."/>
            <person name="Higgins S."/>
            <person name="Loffler F."/>
        </authorList>
    </citation>
    <scope>NUCLEOTIDE SEQUENCE</scope>
</reference>
<feature type="domain" description="BIG2" evidence="1">
    <location>
        <begin position="15"/>
        <end position="57"/>
    </location>
</feature>
<proteinExistence type="predicted"/>
<organism evidence="2">
    <name type="scientific">bioreactor metagenome</name>
    <dbReference type="NCBI Taxonomy" id="1076179"/>
    <lineage>
        <taxon>unclassified sequences</taxon>
        <taxon>metagenomes</taxon>
        <taxon>ecological metagenomes</taxon>
    </lineage>
</organism>
<dbReference type="InterPro" id="IPR008964">
    <property type="entry name" value="Invasin/intimin_cell_adhesion"/>
</dbReference>
<dbReference type="InterPro" id="IPR003343">
    <property type="entry name" value="Big_2"/>
</dbReference>
<accession>A0A645BRN9</accession>
<sequence length="66" mass="6745">MTLGKEGETFTLRVSGASGTPTWSSSDTSVVSVSSGGTVTALKKGMVTISATVDGQTLKCIVRCNF</sequence>
<evidence type="ECO:0000259" key="1">
    <source>
        <dbReference type="Pfam" id="PF02368"/>
    </source>
</evidence>
<protein>
    <recommendedName>
        <fullName evidence="1">BIG2 domain-containing protein</fullName>
    </recommendedName>
</protein>
<name>A0A645BRN9_9ZZZZ</name>
<dbReference type="EMBL" id="VSSQ01020773">
    <property type="protein sequence ID" value="MPM65893.1"/>
    <property type="molecule type" value="Genomic_DNA"/>
</dbReference>
<dbReference type="AlphaFoldDB" id="A0A645BRN9"/>
<dbReference type="Gene3D" id="2.60.40.1080">
    <property type="match status" value="1"/>
</dbReference>
<dbReference type="SUPFAM" id="SSF49373">
    <property type="entry name" value="Invasin/intimin cell-adhesion fragments"/>
    <property type="match status" value="1"/>
</dbReference>
<dbReference type="Pfam" id="PF02368">
    <property type="entry name" value="Big_2"/>
    <property type="match status" value="1"/>
</dbReference>